<evidence type="ECO:0000259" key="1">
    <source>
        <dbReference type="Pfam" id="PF07883"/>
    </source>
</evidence>
<dbReference type="InterPro" id="IPR014710">
    <property type="entry name" value="RmlC-like_jellyroll"/>
</dbReference>
<sequence length="132" mass="14391">MNHPFQSMHLPVEPSVIAPDGSDVRILLGLTGGGMAHFELAAGQVAQAVTHRTVEEIWFVVSGKGEMWRKQKEREEVVALEPGVCLTIPLGTHFQFRASLHEQVAAIGITMPPWPGEEEAVKVPGLWEASCV</sequence>
<gene>
    <name evidence="2" type="ORF">MIZ03_3503</name>
</gene>
<dbReference type="Proteomes" id="UP000824366">
    <property type="component" value="Chromosome"/>
</dbReference>
<reference evidence="2 3" key="1">
    <citation type="journal article" date="2021" name="Microbiol. Spectr.">
        <title>A Single Bacterium Capable of Oxidation and Reduction of Iron at Circumneutral pH.</title>
        <authorList>
            <person name="Kato S."/>
            <person name="Ohkuma M."/>
        </authorList>
    </citation>
    <scope>NUCLEOTIDE SEQUENCE [LARGE SCALE GENOMIC DNA]</scope>
    <source>
        <strain evidence="2 3">MIZ03</strain>
    </source>
</reference>
<dbReference type="Gene3D" id="2.60.120.10">
    <property type="entry name" value="Jelly Rolls"/>
    <property type="match status" value="1"/>
</dbReference>
<evidence type="ECO:0000313" key="2">
    <source>
        <dbReference type="EMBL" id="BCO28594.1"/>
    </source>
</evidence>
<dbReference type="EMBL" id="AP024238">
    <property type="protein sequence ID" value="BCO28594.1"/>
    <property type="molecule type" value="Genomic_DNA"/>
</dbReference>
<dbReference type="InterPro" id="IPR013096">
    <property type="entry name" value="Cupin_2"/>
</dbReference>
<proteinExistence type="predicted"/>
<dbReference type="InterPro" id="IPR011051">
    <property type="entry name" value="RmlC_Cupin_sf"/>
</dbReference>
<organism evidence="2 3">
    <name type="scientific">Rhodoferax lithotrophicus</name>
    <dbReference type="NCBI Taxonomy" id="2798804"/>
    <lineage>
        <taxon>Bacteria</taxon>
        <taxon>Pseudomonadati</taxon>
        <taxon>Pseudomonadota</taxon>
        <taxon>Betaproteobacteria</taxon>
        <taxon>Burkholderiales</taxon>
        <taxon>Comamonadaceae</taxon>
        <taxon>Rhodoferax</taxon>
    </lineage>
</organism>
<name>A0ABN6DCD8_9BURK</name>
<accession>A0ABN6DCD8</accession>
<feature type="domain" description="Cupin type-2" evidence="1">
    <location>
        <begin position="37"/>
        <end position="103"/>
    </location>
</feature>
<dbReference type="Pfam" id="PF07883">
    <property type="entry name" value="Cupin_2"/>
    <property type="match status" value="1"/>
</dbReference>
<protein>
    <recommendedName>
        <fullName evidence="1">Cupin type-2 domain-containing protein</fullName>
    </recommendedName>
</protein>
<dbReference type="RefSeq" id="WP_223904531.1">
    <property type="nucleotide sequence ID" value="NZ_AP024238.1"/>
</dbReference>
<dbReference type="SUPFAM" id="SSF51182">
    <property type="entry name" value="RmlC-like cupins"/>
    <property type="match status" value="1"/>
</dbReference>
<evidence type="ECO:0000313" key="3">
    <source>
        <dbReference type="Proteomes" id="UP000824366"/>
    </source>
</evidence>
<keyword evidence="3" id="KW-1185">Reference proteome</keyword>